<dbReference type="GO" id="GO:0061709">
    <property type="term" value="P:reticulophagy"/>
    <property type="evidence" value="ECO:0007669"/>
    <property type="project" value="TreeGrafter"/>
</dbReference>
<protein>
    <submittedName>
        <fullName evidence="1">Uncharacterized protein</fullName>
    </submittedName>
</protein>
<name>A0A9Q1J5P8_SYNKA</name>
<dbReference type="GO" id="GO:0005634">
    <property type="term" value="C:nucleus"/>
    <property type="evidence" value="ECO:0007669"/>
    <property type="project" value="TreeGrafter"/>
</dbReference>
<reference evidence="1" key="1">
    <citation type="journal article" date="2023" name="Science">
        <title>Genome structures resolve the early diversification of teleost fishes.</title>
        <authorList>
            <person name="Parey E."/>
            <person name="Louis A."/>
            <person name="Montfort J."/>
            <person name="Bouchez O."/>
            <person name="Roques C."/>
            <person name="Iampietro C."/>
            <person name="Lluch J."/>
            <person name="Castinel A."/>
            <person name="Donnadieu C."/>
            <person name="Desvignes T."/>
            <person name="Floi Bucao C."/>
            <person name="Jouanno E."/>
            <person name="Wen M."/>
            <person name="Mejri S."/>
            <person name="Dirks R."/>
            <person name="Jansen H."/>
            <person name="Henkel C."/>
            <person name="Chen W.J."/>
            <person name="Zahm M."/>
            <person name="Cabau C."/>
            <person name="Klopp C."/>
            <person name="Thompson A.W."/>
            <person name="Robinson-Rechavi M."/>
            <person name="Braasch I."/>
            <person name="Lecointre G."/>
            <person name="Bobe J."/>
            <person name="Postlethwait J.H."/>
            <person name="Berthelot C."/>
            <person name="Roest Crollius H."/>
            <person name="Guiguen Y."/>
        </authorList>
    </citation>
    <scope>NUCLEOTIDE SEQUENCE</scope>
    <source>
        <strain evidence="1">WJC10195</strain>
    </source>
</reference>
<dbReference type="PANTHER" id="PTHR15949">
    <property type="entry name" value="TESTIS-EXPRESSED PROTEIN 264"/>
    <property type="match status" value="1"/>
</dbReference>
<sequence>MIIGKLPAEAEVPSEKCRYVVGSISAVTRLAASCERGLGQPCQELLHLYQKSGFWVFTFPGVTHVVSFPQKTPLSVFLGLQRVYPQLGLLHQVRLRTIFKPGAGVSEVWKFAPFAGWRCHLPWHCSGAQRAMAQGARYPSEQALCSSPCLQRPIATPFSLNTPLYHPSSTCNSSISTLPPRACAHSRTVPGEGVG</sequence>
<dbReference type="EMBL" id="JAINUF010000003">
    <property type="protein sequence ID" value="KAJ8370530.1"/>
    <property type="molecule type" value="Genomic_DNA"/>
</dbReference>
<dbReference type="GO" id="GO:0000421">
    <property type="term" value="C:autophagosome membrane"/>
    <property type="evidence" value="ECO:0007669"/>
    <property type="project" value="TreeGrafter"/>
</dbReference>
<dbReference type="OrthoDB" id="2140079at2759"/>
<proteinExistence type="predicted"/>
<organism evidence="1 2">
    <name type="scientific">Synaphobranchus kaupii</name>
    <name type="common">Kaup's arrowtooth eel</name>
    <dbReference type="NCBI Taxonomy" id="118154"/>
    <lineage>
        <taxon>Eukaryota</taxon>
        <taxon>Metazoa</taxon>
        <taxon>Chordata</taxon>
        <taxon>Craniata</taxon>
        <taxon>Vertebrata</taxon>
        <taxon>Euteleostomi</taxon>
        <taxon>Actinopterygii</taxon>
        <taxon>Neopterygii</taxon>
        <taxon>Teleostei</taxon>
        <taxon>Anguilliformes</taxon>
        <taxon>Synaphobranchidae</taxon>
        <taxon>Synaphobranchus</taxon>
    </lineage>
</organism>
<dbReference type="GO" id="GO:0005657">
    <property type="term" value="C:replication fork"/>
    <property type="evidence" value="ECO:0007669"/>
    <property type="project" value="TreeGrafter"/>
</dbReference>
<accession>A0A9Q1J5P8</accession>
<dbReference type="GO" id="GO:0005789">
    <property type="term" value="C:endoplasmic reticulum membrane"/>
    <property type="evidence" value="ECO:0007669"/>
    <property type="project" value="TreeGrafter"/>
</dbReference>
<keyword evidence="2" id="KW-1185">Reference proteome</keyword>
<comment type="caution">
    <text evidence="1">The sequence shown here is derived from an EMBL/GenBank/DDBJ whole genome shotgun (WGS) entry which is preliminary data.</text>
</comment>
<dbReference type="PANTHER" id="PTHR15949:SF3">
    <property type="entry name" value="TESTIS-EXPRESSED PROTEIN 264"/>
    <property type="match status" value="1"/>
</dbReference>
<evidence type="ECO:0000313" key="2">
    <source>
        <dbReference type="Proteomes" id="UP001152622"/>
    </source>
</evidence>
<gene>
    <name evidence="1" type="ORF">SKAU_G00105580</name>
</gene>
<evidence type="ECO:0000313" key="1">
    <source>
        <dbReference type="EMBL" id="KAJ8370530.1"/>
    </source>
</evidence>
<dbReference type="Proteomes" id="UP001152622">
    <property type="component" value="Chromosome 3"/>
</dbReference>
<dbReference type="AlphaFoldDB" id="A0A9Q1J5P8"/>
<dbReference type="GO" id="GO:0106300">
    <property type="term" value="P:protein-DNA covalent cross-linking repair"/>
    <property type="evidence" value="ECO:0007669"/>
    <property type="project" value="TreeGrafter"/>
</dbReference>